<dbReference type="RefSeq" id="XP_055879724.1">
    <property type="nucleotide sequence ID" value="XM_056023749.1"/>
</dbReference>
<dbReference type="Proteomes" id="UP001165740">
    <property type="component" value="Chromosome 3"/>
</dbReference>
<feature type="chain" id="PRO_5040889992" evidence="1">
    <location>
        <begin position="34"/>
        <end position="158"/>
    </location>
</feature>
<keyword evidence="1" id="KW-0732">Signal</keyword>
<protein>
    <submittedName>
        <fullName evidence="3">Uncharacterized protein LOC106056944 isoform X1</fullName>
    </submittedName>
</protein>
<dbReference type="OrthoDB" id="6142462at2759"/>
<proteinExistence type="predicted"/>
<name>A0A9W2ZXN0_BIOGL</name>
<organism evidence="2 3">
    <name type="scientific">Biomphalaria glabrata</name>
    <name type="common">Bloodfluke planorb</name>
    <name type="synonym">Freshwater snail</name>
    <dbReference type="NCBI Taxonomy" id="6526"/>
    <lineage>
        <taxon>Eukaryota</taxon>
        <taxon>Metazoa</taxon>
        <taxon>Spiralia</taxon>
        <taxon>Lophotrochozoa</taxon>
        <taxon>Mollusca</taxon>
        <taxon>Gastropoda</taxon>
        <taxon>Heterobranchia</taxon>
        <taxon>Euthyneura</taxon>
        <taxon>Panpulmonata</taxon>
        <taxon>Hygrophila</taxon>
        <taxon>Lymnaeoidea</taxon>
        <taxon>Planorbidae</taxon>
        <taxon>Biomphalaria</taxon>
    </lineage>
</organism>
<keyword evidence="2" id="KW-1185">Reference proteome</keyword>
<dbReference type="GeneID" id="106056944"/>
<sequence>MYNVFFYWKEPTKMLCTVLLFVALTLNIQRADAGYENLRIFCSTLNQTLENTNSCYEAPRLLDFSSPHQDVDMFILAYTCCLNAHTEVITVTYDYMPFLEFEFLGDIIVMTNEITLIDIAKFLQMCNKVPNKPYRLSDYNFWAGKGRNESKCKRIYAK</sequence>
<evidence type="ECO:0000256" key="1">
    <source>
        <dbReference type="SAM" id="SignalP"/>
    </source>
</evidence>
<evidence type="ECO:0000313" key="3">
    <source>
        <dbReference type="RefSeq" id="XP_055879724.1"/>
    </source>
</evidence>
<accession>A0A9W2ZXN0</accession>
<dbReference type="AlphaFoldDB" id="A0A9W2ZXN0"/>
<feature type="signal peptide" evidence="1">
    <location>
        <begin position="1"/>
        <end position="33"/>
    </location>
</feature>
<gene>
    <name evidence="3" type="primary">LOC106056944</name>
</gene>
<evidence type="ECO:0000313" key="2">
    <source>
        <dbReference type="Proteomes" id="UP001165740"/>
    </source>
</evidence>
<reference evidence="3" key="1">
    <citation type="submission" date="2025-08" db="UniProtKB">
        <authorList>
            <consortium name="RefSeq"/>
        </authorList>
    </citation>
    <scope>IDENTIFICATION</scope>
</reference>